<name>A0ABP8FGG0_9BACT</name>
<evidence type="ECO:0000256" key="3">
    <source>
        <dbReference type="PROSITE-ProRule" id="PRU00339"/>
    </source>
</evidence>
<feature type="repeat" description="TPR" evidence="3">
    <location>
        <begin position="524"/>
        <end position="557"/>
    </location>
</feature>
<keyword evidence="1" id="KW-0677">Repeat</keyword>
<evidence type="ECO:0000256" key="2">
    <source>
        <dbReference type="ARBA" id="ARBA00022803"/>
    </source>
</evidence>
<evidence type="ECO:0000313" key="6">
    <source>
        <dbReference type="Proteomes" id="UP001501207"/>
    </source>
</evidence>
<evidence type="ECO:0000256" key="1">
    <source>
        <dbReference type="ARBA" id="ARBA00022737"/>
    </source>
</evidence>
<keyword evidence="4" id="KW-0175">Coiled coil</keyword>
<protein>
    <recommendedName>
        <fullName evidence="7">Tetratricopeptide repeat protein</fullName>
    </recommendedName>
</protein>
<keyword evidence="2 3" id="KW-0802">TPR repeat</keyword>
<dbReference type="PANTHER" id="PTHR45586">
    <property type="entry name" value="TPR REPEAT-CONTAINING PROTEIN PA4667"/>
    <property type="match status" value="1"/>
</dbReference>
<evidence type="ECO:0000256" key="4">
    <source>
        <dbReference type="SAM" id="Coils"/>
    </source>
</evidence>
<dbReference type="SUPFAM" id="SSF48452">
    <property type="entry name" value="TPR-like"/>
    <property type="match status" value="3"/>
</dbReference>
<comment type="caution">
    <text evidence="5">The sequence shown here is derived from an EMBL/GenBank/DDBJ whole genome shotgun (WGS) entry which is preliminary data.</text>
</comment>
<sequence length="590" mass="66963">MAQVIFAQSLDDAKKNLYYQKYTTAKQQLQQMASSKPQAETYYYLGLADMGMADYKAAKADFDKGLQTDGSSALNMVGEGAIAIHDKQYDAAKQQFQKAFDATKGRDFDVVRAILKATAQDPAMDEQFALGLLKQFQDDKKNRKYDYKPEDYVAIGDVYANTPSGGGQAVTNYENAVTADQNYAGAYYATGNLWDRARQDSLARMNWEKSVAVDANYGPGFYALFAYYRDQIYQTLNREDAQKAEEYLNKYMALTDDKVNSQINLVDIQFMQGKFSDAVSQAQGLMDKLTNEETKTRLYKLMALSQLKMGDSTAAKQSMDTYFQRQDTSKVLGFDYQLYSDILFKLNDQEKGNEYLQKAVDRDTSSDLSYIRQQAETLRNKNNWKGAALWYKKAIDVNKGAPSSFDYFYYAYSKYVAQDYPAAEAAFGEMTKKMPEQTSGYYYLGLSQAAQDTAYTGKPIEAFNTYLEKVKTDTAAQKSDKTSQLRKIYTYFGAYYVNKGDYPKAAEYADKLLAEVDPKSPEAQSILYNIAAYYTKQKDRDNAMTYINKMQSVDPNSEGAKTLADYWKQMDEYQKKMQDYNKKKAAAGGQ</sequence>
<proteinExistence type="predicted"/>
<feature type="coiled-coil region" evidence="4">
    <location>
        <begin position="563"/>
        <end position="590"/>
    </location>
</feature>
<reference evidence="6" key="1">
    <citation type="journal article" date="2019" name="Int. J. Syst. Evol. Microbiol.">
        <title>The Global Catalogue of Microorganisms (GCM) 10K type strain sequencing project: providing services to taxonomists for standard genome sequencing and annotation.</title>
        <authorList>
            <consortium name="The Broad Institute Genomics Platform"/>
            <consortium name="The Broad Institute Genome Sequencing Center for Infectious Disease"/>
            <person name="Wu L."/>
            <person name="Ma J."/>
        </authorList>
    </citation>
    <scope>NUCLEOTIDE SEQUENCE [LARGE SCALE GENOMIC DNA]</scope>
    <source>
        <strain evidence="6">JCM 17664</strain>
    </source>
</reference>
<dbReference type="InterPro" id="IPR011990">
    <property type="entry name" value="TPR-like_helical_dom_sf"/>
</dbReference>
<dbReference type="Gene3D" id="1.25.40.10">
    <property type="entry name" value="Tetratricopeptide repeat domain"/>
    <property type="match status" value="3"/>
</dbReference>
<evidence type="ECO:0000313" key="5">
    <source>
        <dbReference type="EMBL" id="GAA4303296.1"/>
    </source>
</evidence>
<dbReference type="RefSeq" id="WP_344975259.1">
    <property type="nucleotide sequence ID" value="NZ_BAABFN010000001.1"/>
</dbReference>
<dbReference type="Pfam" id="PF13432">
    <property type="entry name" value="TPR_16"/>
    <property type="match status" value="1"/>
</dbReference>
<dbReference type="SMART" id="SM00028">
    <property type="entry name" value="TPR"/>
    <property type="match status" value="5"/>
</dbReference>
<dbReference type="InterPro" id="IPR051012">
    <property type="entry name" value="CellSynth/LPSAsmb/PSIAsmb"/>
</dbReference>
<evidence type="ECO:0008006" key="7">
    <source>
        <dbReference type="Google" id="ProtNLM"/>
    </source>
</evidence>
<gene>
    <name evidence="5" type="ORF">GCM10023143_06510</name>
</gene>
<organism evidence="5 6">
    <name type="scientific">Compostibacter hankyongensis</name>
    <dbReference type="NCBI Taxonomy" id="1007089"/>
    <lineage>
        <taxon>Bacteria</taxon>
        <taxon>Pseudomonadati</taxon>
        <taxon>Bacteroidota</taxon>
        <taxon>Chitinophagia</taxon>
        <taxon>Chitinophagales</taxon>
        <taxon>Chitinophagaceae</taxon>
        <taxon>Compostibacter</taxon>
    </lineage>
</organism>
<dbReference type="PANTHER" id="PTHR45586:SF1">
    <property type="entry name" value="LIPOPOLYSACCHARIDE ASSEMBLY PROTEIN B"/>
    <property type="match status" value="1"/>
</dbReference>
<dbReference type="EMBL" id="BAABFN010000001">
    <property type="protein sequence ID" value="GAA4303296.1"/>
    <property type="molecule type" value="Genomic_DNA"/>
</dbReference>
<accession>A0ABP8FGG0</accession>
<keyword evidence="6" id="KW-1185">Reference proteome</keyword>
<dbReference type="PROSITE" id="PS50005">
    <property type="entry name" value="TPR"/>
    <property type="match status" value="2"/>
</dbReference>
<dbReference type="InterPro" id="IPR019734">
    <property type="entry name" value="TPR_rpt"/>
</dbReference>
<feature type="repeat" description="TPR" evidence="3">
    <location>
        <begin position="39"/>
        <end position="72"/>
    </location>
</feature>
<dbReference type="Proteomes" id="UP001501207">
    <property type="component" value="Unassembled WGS sequence"/>
</dbReference>